<proteinExistence type="predicted"/>
<gene>
    <name evidence="2" type="ORF">C0Q70_18989</name>
</gene>
<feature type="compositionally biased region" description="Basic and acidic residues" evidence="1">
    <location>
        <begin position="42"/>
        <end position="54"/>
    </location>
</feature>
<organism evidence="2 3">
    <name type="scientific">Pomacea canaliculata</name>
    <name type="common">Golden apple snail</name>
    <dbReference type="NCBI Taxonomy" id="400727"/>
    <lineage>
        <taxon>Eukaryota</taxon>
        <taxon>Metazoa</taxon>
        <taxon>Spiralia</taxon>
        <taxon>Lophotrochozoa</taxon>
        <taxon>Mollusca</taxon>
        <taxon>Gastropoda</taxon>
        <taxon>Caenogastropoda</taxon>
        <taxon>Architaenioglossa</taxon>
        <taxon>Ampullarioidea</taxon>
        <taxon>Ampullariidae</taxon>
        <taxon>Pomacea</taxon>
    </lineage>
</organism>
<name>A0A2T7NI58_POMCA</name>
<feature type="compositionally biased region" description="Basic and acidic residues" evidence="1">
    <location>
        <begin position="74"/>
        <end position="85"/>
    </location>
</feature>
<feature type="region of interest" description="Disordered" evidence="1">
    <location>
        <begin position="128"/>
        <end position="147"/>
    </location>
</feature>
<dbReference type="AlphaFoldDB" id="A0A2T7NI58"/>
<evidence type="ECO:0000313" key="2">
    <source>
        <dbReference type="EMBL" id="PVD20828.1"/>
    </source>
</evidence>
<feature type="compositionally biased region" description="Polar residues" evidence="1">
    <location>
        <begin position="19"/>
        <end position="38"/>
    </location>
</feature>
<protein>
    <submittedName>
        <fullName evidence="2">Uncharacterized protein</fullName>
    </submittedName>
</protein>
<comment type="caution">
    <text evidence="2">The sequence shown here is derived from an EMBL/GenBank/DDBJ whole genome shotgun (WGS) entry which is preliminary data.</text>
</comment>
<sequence length="147" mass="16178">MTGTAHIHHYTSIARPTHQIKSGSPTPSTSIGQEQTTPMRACRGDKRTNEEDNAHVVNGEEEEGGLCVPSAAEQAERQKDKHESGATEQWPLSIAIGSQFILWERSCATAKLHSAKAPIRLKEQAQQGLLPHARVHTHSSTRRQECI</sequence>
<evidence type="ECO:0000313" key="3">
    <source>
        <dbReference type="Proteomes" id="UP000245119"/>
    </source>
</evidence>
<evidence type="ECO:0000256" key="1">
    <source>
        <dbReference type="SAM" id="MobiDB-lite"/>
    </source>
</evidence>
<keyword evidence="3" id="KW-1185">Reference proteome</keyword>
<dbReference type="EMBL" id="PZQS01000012">
    <property type="protein sequence ID" value="PVD20828.1"/>
    <property type="molecule type" value="Genomic_DNA"/>
</dbReference>
<dbReference type="Proteomes" id="UP000245119">
    <property type="component" value="Linkage Group LG12"/>
</dbReference>
<accession>A0A2T7NI58</accession>
<reference evidence="2 3" key="1">
    <citation type="submission" date="2018-04" db="EMBL/GenBank/DDBJ databases">
        <title>The genome of golden apple snail Pomacea canaliculata provides insight into stress tolerance and invasive adaptation.</title>
        <authorList>
            <person name="Liu C."/>
            <person name="Liu B."/>
            <person name="Ren Y."/>
            <person name="Zhang Y."/>
            <person name="Wang H."/>
            <person name="Li S."/>
            <person name="Jiang F."/>
            <person name="Yin L."/>
            <person name="Zhang G."/>
            <person name="Qian W."/>
            <person name="Fan W."/>
        </authorList>
    </citation>
    <scope>NUCLEOTIDE SEQUENCE [LARGE SCALE GENOMIC DNA]</scope>
    <source>
        <strain evidence="2">SZHN2017</strain>
        <tissue evidence="2">Muscle</tissue>
    </source>
</reference>
<feature type="region of interest" description="Disordered" evidence="1">
    <location>
        <begin position="1"/>
        <end position="90"/>
    </location>
</feature>